<reference evidence="18" key="1">
    <citation type="submission" date="2016-03" db="EMBL/GenBank/DDBJ databases">
        <title>Mechanisms controlling the formation of the plant cell surface in tip-growing cells are functionally conserved among land plants.</title>
        <authorList>
            <person name="Honkanen S."/>
            <person name="Jones V.A."/>
            <person name="Morieri G."/>
            <person name="Champion C."/>
            <person name="Hetherington A.J."/>
            <person name="Kelly S."/>
            <person name="Saint-Marcoux D."/>
            <person name="Proust H."/>
            <person name="Prescott H."/>
            <person name="Dolan L."/>
        </authorList>
    </citation>
    <scope>NUCLEOTIDE SEQUENCE [LARGE SCALE GENOMIC DNA]</scope>
    <source>
        <tissue evidence="18">Whole gametophyte</tissue>
    </source>
</reference>
<keyword evidence="6 12" id="KW-0479">Metal-binding</keyword>
<comment type="similarity">
    <text evidence="15">Belongs to the peroxidase family.</text>
</comment>
<keyword evidence="9" id="KW-0408">Iron</keyword>
<feature type="binding site" evidence="11">
    <location>
        <position position="163"/>
    </location>
    <ligand>
        <name>substrate</name>
    </ligand>
</feature>
<keyword evidence="14" id="KW-1015">Disulfide bond</keyword>
<feature type="domain" description="Plant heme peroxidase family profile" evidence="17">
    <location>
        <begin position="25"/>
        <end position="192"/>
    </location>
</feature>
<dbReference type="PRINTS" id="PR00461">
    <property type="entry name" value="PLPEROXIDASE"/>
</dbReference>
<dbReference type="AlphaFoldDB" id="A0A176VUX9"/>
<evidence type="ECO:0000256" key="14">
    <source>
        <dbReference type="PIRSR" id="PIRSR600823-5"/>
    </source>
</evidence>
<organism evidence="18 19">
    <name type="scientific">Marchantia polymorpha subsp. ruderalis</name>
    <dbReference type="NCBI Taxonomy" id="1480154"/>
    <lineage>
        <taxon>Eukaryota</taxon>
        <taxon>Viridiplantae</taxon>
        <taxon>Streptophyta</taxon>
        <taxon>Embryophyta</taxon>
        <taxon>Marchantiophyta</taxon>
        <taxon>Marchantiopsida</taxon>
        <taxon>Marchantiidae</taxon>
        <taxon>Marchantiales</taxon>
        <taxon>Marchantiaceae</taxon>
        <taxon>Marchantia</taxon>
    </lineage>
</organism>
<gene>
    <name evidence="18" type="ORF">AXG93_3638s1000</name>
</gene>
<dbReference type="SUPFAM" id="SSF48113">
    <property type="entry name" value="Heme-dependent peroxidases"/>
    <property type="match status" value="1"/>
</dbReference>
<evidence type="ECO:0000256" key="9">
    <source>
        <dbReference type="ARBA" id="ARBA00023004"/>
    </source>
</evidence>
<evidence type="ECO:0000256" key="8">
    <source>
        <dbReference type="ARBA" id="ARBA00023002"/>
    </source>
</evidence>
<evidence type="ECO:0000313" key="19">
    <source>
        <dbReference type="Proteomes" id="UP000077202"/>
    </source>
</evidence>
<keyword evidence="16" id="KW-0732">Signal</keyword>
<keyword evidence="4" id="KW-0575">Peroxidase</keyword>
<feature type="site" description="Transition state stabilizer" evidence="13">
    <location>
        <position position="62"/>
    </location>
</feature>
<proteinExistence type="inferred from homology"/>
<feature type="disulfide bond" evidence="14">
    <location>
        <begin position="68"/>
        <end position="73"/>
    </location>
</feature>
<evidence type="ECO:0000256" key="7">
    <source>
        <dbReference type="ARBA" id="ARBA00022837"/>
    </source>
</evidence>
<accession>A0A176VUX9</accession>
<feature type="binding site" evidence="12">
    <location>
        <position position="72"/>
    </location>
    <ligand>
        <name>Ca(2+)</name>
        <dbReference type="ChEBI" id="CHEBI:29108"/>
        <label>1</label>
    </ligand>
</feature>
<keyword evidence="5" id="KW-0349">Heme</keyword>
<dbReference type="GO" id="GO:0046872">
    <property type="term" value="F:metal ion binding"/>
    <property type="evidence" value="ECO:0007669"/>
    <property type="project" value="UniProtKB-KW"/>
</dbReference>
<dbReference type="EC" id="1.11.1.7" evidence="3"/>
<dbReference type="Gene3D" id="1.10.520.10">
    <property type="match status" value="1"/>
</dbReference>
<evidence type="ECO:0000256" key="6">
    <source>
        <dbReference type="ARBA" id="ARBA00022723"/>
    </source>
</evidence>
<dbReference type="PRINTS" id="PR00458">
    <property type="entry name" value="PEROXIDASE"/>
</dbReference>
<evidence type="ECO:0000256" key="4">
    <source>
        <dbReference type="ARBA" id="ARBA00022559"/>
    </source>
</evidence>
<dbReference type="PANTHER" id="PTHR31235">
    <property type="entry name" value="PEROXIDASE 25-RELATED"/>
    <property type="match status" value="1"/>
</dbReference>
<evidence type="ECO:0000256" key="5">
    <source>
        <dbReference type="ARBA" id="ARBA00022617"/>
    </source>
</evidence>
<dbReference type="GO" id="GO:0020037">
    <property type="term" value="F:heme binding"/>
    <property type="evidence" value="ECO:0007669"/>
    <property type="project" value="InterPro"/>
</dbReference>
<dbReference type="InterPro" id="IPR019794">
    <property type="entry name" value="Peroxidases_AS"/>
</dbReference>
<feature type="binding site" evidence="12">
    <location>
        <position position="76"/>
    </location>
    <ligand>
        <name>Ca(2+)</name>
        <dbReference type="ChEBI" id="CHEBI:29108"/>
        <label>1</label>
    </ligand>
</feature>
<dbReference type="GO" id="GO:0006979">
    <property type="term" value="P:response to oxidative stress"/>
    <property type="evidence" value="ECO:0007669"/>
    <property type="project" value="InterPro"/>
</dbReference>
<dbReference type="FunFam" id="1.10.520.10:FF:000001">
    <property type="entry name" value="Peroxidase"/>
    <property type="match status" value="1"/>
</dbReference>
<keyword evidence="7 12" id="KW-0106">Calcium</keyword>
<dbReference type="InterPro" id="IPR000823">
    <property type="entry name" value="Peroxidase_pln"/>
</dbReference>
<comment type="caution">
    <text evidence="18">The sequence shown here is derived from an EMBL/GenBank/DDBJ whole genome shotgun (WGS) entry which is preliminary data.</text>
</comment>
<evidence type="ECO:0000256" key="2">
    <source>
        <dbReference type="ARBA" id="ARBA00001970"/>
    </source>
</evidence>
<keyword evidence="19" id="KW-1185">Reference proteome</keyword>
<name>A0A176VUX9_MARPO</name>
<comment type="cofactor">
    <cofactor evidence="12">
        <name>Ca(2+)</name>
        <dbReference type="ChEBI" id="CHEBI:29108"/>
    </cofactor>
    <text evidence="12">Binds 2 calcium ions per subunit.</text>
</comment>
<dbReference type="GO" id="GO:0140825">
    <property type="term" value="F:lactoperoxidase activity"/>
    <property type="evidence" value="ECO:0007669"/>
    <property type="project" value="UniProtKB-EC"/>
</dbReference>
<dbReference type="InterPro" id="IPR010255">
    <property type="entry name" value="Haem_peroxidase_sf"/>
</dbReference>
<evidence type="ECO:0000259" key="17">
    <source>
        <dbReference type="PROSITE" id="PS50873"/>
    </source>
</evidence>
<comment type="catalytic activity">
    <reaction evidence="1">
        <text>2 a phenolic donor + H2O2 = 2 a phenolic radical donor + 2 H2O</text>
        <dbReference type="Rhea" id="RHEA:56136"/>
        <dbReference type="ChEBI" id="CHEBI:15377"/>
        <dbReference type="ChEBI" id="CHEBI:16240"/>
        <dbReference type="ChEBI" id="CHEBI:139520"/>
        <dbReference type="ChEBI" id="CHEBI:139521"/>
        <dbReference type="EC" id="1.11.1.7"/>
    </reaction>
</comment>
<feature type="binding site" evidence="12">
    <location>
        <position position="88"/>
    </location>
    <ligand>
        <name>Ca(2+)</name>
        <dbReference type="ChEBI" id="CHEBI:29108"/>
        <label>1</label>
    </ligand>
</feature>
<evidence type="ECO:0000256" key="3">
    <source>
        <dbReference type="ARBA" id="ARBA00012313"/>
    </source>
</evidence>
<evidence type="ECO:0000256" key="15">
    <source>
        <dbReference type="RuleBase" id="RU004241"/>
    </source>
</evidence>
<dbReference type="Pfam" id="PF00141">
    <property type="entry name" value="peroxidase"/>
    <property type="match status" value="1"/>
</dbReference>
<dbReference type="Proteomes" id="UP000077202">
    <property type="component" value="Unassembled WGS sequence"/>
</dbReference>
<feature type="signal peptide" evidence="16">
    <location>
        <begin position="1"/>
        <end position="24"/>
    </location>
</feature>
<feature type="disulfide bond" evidence="14">
    <location>
        <begin position="35"/>
        <end position="115"/>
    </location>
</feature>
<keyword evidence="8" id="KW-0560">Oxidoreductase</keyword>
<feature type="binding site" evidence="12">
    <location>
        <position position="74"/>
    </location>
    <ligand>
        <name>Ca(2+)</name>
        <dbReference type="ChEBI" id="CHEBI:29108"/>
        <label>1</label>
    </ligand>
</feature>
<dbReference type="PROSITE" id="PS50873">
    <property type="entry name" value="PEROXIDASE_4"/>
    <property type="match status" value="1"/>
</dbReference>
<dbReference type="PROSITE" id="PS00436">
    <property type="entry name" value="PEROXIDASE_2"/>
    <property type="match status" value="1"/>
</dbReference>
<evidence type="ECO:0000256" key="13">
    <source>
        <dbReference type="PIRSR" id="PIRSR600823-4"/>
    </source>
</evidence>
<evidence type="ECO:0000256" key="10">
    <source>
        <dbReference type="PIRSR" id="PIRSR600823-1"/>
    </source>
</evidence>
<dbReference type="Gene3D" id="1.10.420.10">
    <property type="entry name" value="Peroxidase, domain 2"/>
    <property type="match status" value="1"/>
</dbReference>
<feature type="binding site" evidence="12">
    <location>
        <position position="70"/>
    </location>
    <ligand>
        <name>Ca(2+)</name>
        <dbReference type="ChEBI" id="CHEBI:29108"/>
        <label>1</label>
    </ligand>
</feature>
<evidence type="ECO:0000256" key="16">
    <source>
        <dbReference type="SAM" id="SignalP"/>
    </source>
</evidence>
<evidence type="ECO:0000313" key="18">
    <source>
        <dbReference type="EMBL" id="OAE24618.1"/>
    </source>
</evidence>
<comment type="cofactor">
    <cofactor evidence="2">
        <name>heme b</name>
        <dbReference type="ChEBI" id="CHEBI:60344"/>
    </cofactor>
</comment>
<sequence>MATISSHWFLWTATIFLTAMVSQGQLTTDFYDSTCPQAATIVKQKVDEFVDADKGIAAGLMRLHFHDCFVRGCDGSVLLNSTDTTLAEKEALINNGSLRGFEHIDDIKMKLESACPGVVSCADILAMVARDATVKLGGLSWEVFLGRIDGRSSVADEVNTSLPFRTFNFSQLVATFAKVGLDTKDMIVLSGG</sequence>
<dbReference type="EMBL" id="LVLJ01002545">
    <property type="protein sequence ID" value="OAE24618.1"/>
    <property type="molecule type" value="Genomic_DNA"/>
</dbReference>
<dbReference type="InterPro" id="IPR002016">
    <property type="entry name" value="Haem_peroxidase"/>
</dbReference>
<feature type="binding site" evidence="12">
    <location>
        <position position="67"/>
    </location>
    <ligand>
        <name>Ca(2+)</name>
        <dbReference type="ChEBI" id="CHEBI:29108"/>
        <label>1</label>
    </ligand>
</feature>
<feature type="chain" id="PRO_5008052125" description="peroxidase" evidence="16">
    <location>
        <begin position="25"/>
        <end position="192"/>
    </location>
</feature>
<evidence type="ECO:0000256" key="12">
    <source>
        <dbReference type="PIRSR" id="PIRSR600823-3"/>
    </source>
</evidence>
<protein>
    <recommendedName>
        <fullName evidence="3">peroxidase</fullName>
        <ecNumber evidence="3">1.11.1.7</ecNumber>
    </recommendedName>
</protein>
<feature type="active site" description="Proton acceptor" evidence="10">
    <location>
        <position position="66"/>
    </location>
</feature>
<evidence type="ECO:0000256" key="11">
    <source>
        <dbReference type="PIRSR" id="PIRSR600823-2"/>
    </source>
</evidence>
<evidence type="ECO:0000256" key="1">
    <source>
        <dbReference type="ARBA" id="ARBA00000189"/>
    </source>
</evidence>